<dbReference type="AlphaFoldDB" id="A0A0P8Z2F6"/>
<dbReference type="Pfam" id="PF10589">
    <property type="entry name" value="NADH_4Fe-4S"/>
    <property type="match status" value="1"/>
</dbReference>
<dbReference type="EMBL" id="LKET01000006">
    <property type="protein sequence ID" value="KPU46346.1"/>
    <property type="molecule type" value="Genomic_DNA"/>
</dbReference>
<keyword evidence="2" id="KW-0004">4Fe-4S</keyword>
<evidence type="ECO:0000256" key="2">
    <source>
        <dbReference type="ARBA" id="ARBA00022485"/>
    </source>
</evidence>
<dbReference type="RefSeq" id="WP_054873236.1">
    <property type="nucleotide sequence ID" value="NZ_LKET01000006.1"/>
</dbReference>
<protein>
    <submittedName>
        <fullName evidence="7">NADP-reducing hydrogenase subunit HndC</fullName>
        <ecNumber evidence="7">1.12.1.3</ecNumber>
    </submittedName>
</protein>
<dbReference type="OrthoDB" id="9761899at2"/>
<evidence type="ECO:0000256" key="3">
    <source>
        <dbReference type="ARBA" id="ARBA00022723"/>
    </source>
</evidence>
<comment type="caution">
    <text evidence="7">The sequence shown here is derived from an EMBL/GenBank/DDBJ whole genome shotgun (WGS) entry which is preliminary data.</text>
</comment>
<dbReference type="InterPro" id="IPR037225">
    <property type="entry name" value="Nuo51_FMN-bd_sf"/>
</dbReference>
<sequence>MKKNVEVLSSMVGKIRPDSVEDYVKMGGYTALKKAMNMEPLTIVEEVKKSNLMGRGGAAYPTGIGWEQGISNPNYPKYMVCNGDEGEPGTYKDRFILEGNPLIMIEGMTIAAFVHKIEKGYIYIRGEYSAIQRIVKDAIENAKAARFLGEKILGTDMNFDLEVISGAGAYVCGENTALVESIEGKSGRPRMKPPYLKNQGLYMRPTLLNNVETFSNIPYIVNEGGENYAALGYERSGGTKLVSLAGNITNKKVFEVPFGMTIREVIEDLGGGVPNGKKVKFVQMGGNSGACFPESKLDTRLDYTELKKNGMTLGSGAILVVDETNCPVDILKVIMEFFVHESCGKCTPCREGNLRILHLLEKLSSGHGTKADIEKIKTIVKAMKSAAFCGLGESVIQPVNSLLKHFKEEFEEHAEGNCRAGICPMNRE</sequence>
<comment type="similarity">
    <text evidence="1">Belongs to the complex I 51 kDa subunit family.</text>
</comment>
<keyword evidence="4" id="KW-0408">Iron</keyword>
<gene>
    <name evidence="7" type="primary">hndC_2</name>
    <name evidence="7" type="ORF">OXPF_00740</name>
</gene>
<dbReference type="Gene3D" id="1.20.1440.230">
    <property type="entry name" value="NADH-ubiquinone oxidoreductase 51kDa subunit, iron-sulphur binding domain"/>
    <property type="match status" value="1"/>
</dbReference>
<dbReference type="SUPFAM" id="SSF140490">
    <property type="entry name" value="Nqo1C-terminal domain-like"/>
    <property type="match status" value="1"/>
</dbReference>
<keyword evidence="8" id="KW-1185">Reference proteome</keyword>
<feature type="domain" description="NADH-ubiquinone oxidoreductase 51kDa subunit iron-sulphur binding" evidence="6">
    <location>
        <begin position="328"/>
        <end position="373"/>
    </location>
</feature>
<dbReference type="PANTHER" id="PTHR43578">
    <property type="entry name" value="NADH-QUINONE OXIDOREDUCTASE SUBUNIT F"/>
    <property type="match status" value="1"/>
</dbReference>
<dbReference type="SUPFAM" id="SSF142984">
    <property type="entry name" value="Nqo1 middle domain-like"/>
    <property type="match status" value="1"/>
</dbReference>
<dbReference type="EC" id="1.12.1.3" evidence="7"/>
<dbReference type="PROSITE" id="PS00645">
    <property type="entry name" value="COMPLEX1_51K_2"/>
    <property type="match status" value="1"/>
</dbReference>
<dbReference type="GO" id="GO:0008137">
    <property type="term" value="F:NADH dehydrogenase (ubiquinone) activity"/>
    <property type="evidence" value="ECO:0007669"/>
    <property type="project" value="InterPro"/>
</dbReference>
<dbReference type="Gene3D" id="3.10.20.600">
    <property type="match status" value="1"/>
</dbReference>
<dbReference type="SMART" id="SM00928">
    <property type="entry name" value="NADH_4Fe-4S"/>
    <property type="match status" value="1"/>
</dbReference>
<dbReference type="Gene3D" id="3.40.50.11540">
    <property type="entry name" value="NADH-ubiquinone oxidoreductase 51kDa subunit"/>
    <property type="match status" value="1"/>
</dbReference>
<keyword evidence="5" id="KW-0411">Iron-sulfur</keyword>
<dbReference type="InterPro" id="IPR001949">
    <property type="entry name" value="NADH-UbQ_OxRdtase_51kDa_CS"/>
</dbReference>
<evidence type="ECO:0000313" key="8">
    <source>
        <dbReference type="Proteomes" id="UP000050326"/>
    </source>
</evidence>
<dbReference type="GO" id="GO:0010181">
    <property type="term" value="F:FMN binding"/>
    <property type="evidence" value="ECO:0007669"/>
    <property type="project" value="InterPro"/>
</dbReference>
<dbReference type="STRING" id="36849.OXPF_00740"/>
<name>A0A0P8Z2F6_9CLOT</name>
<dbReference type="SUPFAM" id="SSF142019">
    <property type="entry name" value="Nqo1 FMN-binding domain-like"/>
    <property type="match status" value="1"/>
</dbReference>
<evidence type="ECO:0000313" key="7">
    <source>
        <dbReference type="EMBL" id="KPU46346.1"/>
    </source>
</evidence>
<dbReference type="InterPro" id="IPR037207">
    <property type="entry name" value="Nuop51_4Fe4S-bd_sf"/>
</dbReference>
<dbReference type="PANTHER" id="PTHR43578:SF3">
    <property type="entry name" value="NADH-QUINONE OXIDOREDUCTASE SUBUNIT F"/>
    <property type="match status" value="1"/>
</dbReference>
<evidence type="ECO:0000259" key="6">
    <source>
        <dbReference type="SMART" id="SM00928"/>
    </source>
</evidence>
<accession>A0A0P8Z2F6</accession>
<dbReference type="Pfam" id="PF01512">
    <property type="entry name" value="Complex1_51K"/>
    <property type="match status" value="1"/>
</dbReference>
<evidence type="ECO:0000256" key="4">
    <source>
        <dbReference type="ARBA" id="ARBA00023004"/>
    </source>
</evidence>
<dbReference type="PATRIC" id="fig|36849.3.peg.82"/>
<dbReference type="InterPro" id="IPR019575">
    <property type="entry name" value="Nuop51_4Fe4S-bd"/>
</dbReference>
<evidence type="ECO:0000256" key="5">
    <source>
        <dbReference type="ARBA" id="ARBA00023014"/>
    </source>
</evidence>
<dbReference type="Gene3D" id="6.10.250.1450">
    <property type="match status" value="1"/>
</dbReference>
<keyword evidence="7" id="KW-0560">Oxidoreductase</keyword>
<dbReference type="Proteomes" id="UP000050326">
    <property type="component" value="Unassembled WGS sequence"/>
</dbReference>
<evidence type="ECO:0000256" key="1">
    <source>
        <dbReference type="ARBA" id="ARBA00007523"/>
    </source>
</evidence>
<dbReference type="FunFam" id="1.20.1440.230:FF:000001">
    <property type="entry name" value="Mitochondrial NADH dehydrogenase flavoprotein 1"/>
    <property type="match status" value="1"/>
</dbReference>
<dbReference type="GO" id="GO:0051539">
    <property type="term" value="F:4 iron, 4 sulfur cluster binding"/>
    <property type="evidence" value="ECO:0007669"/>
    <property type="project" value="UniProtKB-KW"/>
</dbReference>
<proteinExistence type="inferred from homology"/>
<dbReference type="InterPro" id="IPR011538">
    <property type="entry name" value="Nuo51_FMN-bd"/>
</dbReference>
<dbReference type="GO" id="GO:0046872">
    <property type="term" value="F:metal ion binding"/>
    <property type="evidence" value="ECO:0007669"/>
    <property type="project" value="UniProtKB-KW"/>
</dbReference>
<dbReference type="FunFam" id="3.40.50.11540:FF:000001">
    <property type="entry name" value="NADH dehydrogenase [ubiquinone] flavoprotein 1, mitochondrial"/>
    <property type="match status" value="1"/>
</dbReference>
<reference evidence="7 8" key="1">
    <citation type="submission" date="2015-09" db="EMBL/GenBank/DDBJ databases">
        <title>Genome sequence of Oxobacter pfennigii DSM 3222.</title>
        <authorList>
            <person name="Poehlein A."/>
            <person name="Bengelsdorf F.R."/>
            <person name="Schiel-Bengelsdorf B."/>
            <person name="Duerre P."/>
            <person name="Daniel R."/>
        </authorList>
    </citation>
    <scope>NUCLEOTIDE SEQUENCE [LARGE SCALE GENOMIC DNA]</scope>
    <source>
        <strain evidence="7 8">DSM 3222</strain>
    </source>
</reference>
<keyword evidence="3" id="KW-0479">Metal-binding</keyword>
<organism evidence="7 8">
    <name type="scientific">Oxobacter pfennigii</name>
    <dbReference type="NCBI Taxonomy" id="36849"/>
    <lineage>
        <taxon>Bacteria</taxon>
        <taxon>Bacillati</taxon>
        <taxon>Bacillota</taxon>
        <taxon>Clostridia</taxon>
        <taxon>Eubacteriales</taxon>
        <taxon>Clostridiaceae</taxon>
        <taxon>Oxobacter</taxon>
    </lineage>
</organism>
<dbReference type="GO" id="GO:0050583">
    <property type="term" value="F:hydrogen dehydrogenase (NADP+) activity"/>
    <property type="evidence" value="ECO:0007669"/>
    <property type="project" value="UniProtKB-EC"/>
</dbReference>